<comment type="caution">
    <text evidence="2">The sequence shown here is derived from an EMBL/GenBank/DDBJ whole genome shotgun (WGS) entry which is preliminary data.</text>
</comment>
<name>A0A923H9M5_9FLAO</name>
<sequence length="94" mass="11011">MGLLKLRKNKKFSYTPRYYDDKGEGSPFEIKHKFDEHRTTVGSNKGLKGKFINAINDYKHNENREANRRVLIIVAILILIFLFIIGFDLSIFFS</sequence>
<keyword evidence="1" id="KW-1133">Transmembrane helix</keyword>
<keyword evidence="1" id="KW-0472">Membrane</keyword>
<keyword evidence="3" id="KW-1185">Reference proteome</keyword>
<organism evidence="2 3">
    <name type="scientific">Hyunsoonleella aquatilis</name>
    <dbReference type="NCBI Taxonomy" id="2762758"/>
    <lineage>
        <taxon>Bacteria</taxon>
        <taxon>Pseudomonadati</taxon>
        <taxon>Bacteroidota</taxon>
        <taxon>Flavobacteriia</taxon>
        <taxon>Flavobacteriales</taxon>
        <taxon>Flavobacteriaceae</taxon>
    </lineage>
</organism>
<dbReference type="Proteomes" id="UP000656244">
    <property type="component" value="Unassembled WGS sequence"/>
</dbReference>
<gene>
    <name evidence="2" type="ORF">H7U19_04105</name>
</gene>
<accession>A0A923H9M5</accession>
<dbReference type="AlphaFoldDB" id="A0A923H9M5"/>
<feature type="transmembrane region" description="Helical" evidence="1">
    <location>
        <begin position="70"/>
        <end position="93"/>
    </location>
</feature>
<protein>
    <submittedName>
        <fullName evidence="2">Riboflavin synthase subunit beta</fullName>
    </submittedName>
</protein>
<evidence type="ECO:0000256" key="1">
    <source>
        <dbReference type="SAM" id="Phobius"/>
    </source>
</evidence>
<reference evidence="2" key="1">
    <citation type="submission" date="2020-08" db="EMBL/GenBank/DDBJ databases">
        <title>Hyunsoonleella sp. strain SJ7 genome sequencing and assembly.</title>
        <authorList>
            <person name="Kim I."/>
        </authorList>
    </citation>
    <scope>NUCLEOTIDE SEQUENCE</scope>
    <source>
        <strain evidence="2">SJ7</strain>
    </source>
</reference>
<dbReference type="EMBL" id="JACNMF010000001">
    <property type="protein sequence ID" value="MBC3757572.1"/>
    <property type="molecule type" value="Genomic_DNA"/>
</dbReference>
<dbReference type="RefSeq" id="WP_186559149.1">
    <property type="nucleotide sequence ID" value="NZ_JACNMF010000001.1"/>
</dbReference>
<proteinExistence type="predicted"/>
<evidence type="ECO:0000313" key="2">
    <source>
        <dbReference type="EMBL" id="MBC3757572.1"/>
    </source>
</evidence>
<evidence type="ECO:0000313" key="3">
    <source>
        <dbReference type="Proteomes" id="UP000656244"/>
    </source>
</evidence>
<keyword evidence="1" id="KW-0812">Transmembrane</keyword>